<protein>
    <submittedName>
        <fullName evidence="1">Uncharacterized protein</fullName>
    </submittedName>
</protein>
<gene>
    <name evidence="1" type="ORF">MNBD_IGNAVI01-1580</name>
</gene>
<reference evidence="1" key="1">
    <citation type="submission" date="2018-06" db="EMBL/GenBank/DDBJ databases">
        <authorList>
            <person name="Zhirakovskaya E."/>
        </authorList>
    </citation>
    <scope>NUCLEOTIDE SEQUENCE</scope>
</reference>
<name>A0A3B1CUG7_9ZZZZ</name>
<sequence length="52" mass="6192">MKKLYLIILLLIMMNKYVPAYDQDTHVKITKESYQLLKINLGMDIPIIYSFL</sequence>
<accession>A0A3B1CUG7</accession>
<evidence type="ECO:0000313" key="1">
    <source>
        <dbReference type="EMBL" id="VAX20327.1"/>
    </source>
</evidence>
<proteinExistence type="predicted"/>
<dbReference type="AlphaFoldDB" id="A0A3B1CUG7"/>
<organism evidence="1">
    <name type="scientific">hydrothermal vent metagenome</name>
    <dbReference type="NCBI Taxonomy" id="652676"/>
    <lineage>
        <taxon>unclassified sequences</taxon>
        <taxon>metagenomes</taxon>
        <taxon>ecological metagenomes</taxon>
    </lineage>
</organism>
<dbReference type="EMBL" id="UOGD01000165">
    <property type="protein sequence ID" value="VAX20327.1"/>
    <property type="molecule type" value="Genomic_DNA"/>
</dbReference>